<name>A0A1N7JVI7_9CORY</name>
<dbReference type="EMBL" id="FTOF01000011">
    <property type="protein sequence ID" value="SIS53327.1"/>
    <property type="molecule type" value="Genomic_DNA"/>
</dbReference>
<organism evidence="2 3">
    <name type="scientific">Corynebacterium appendicis CIP 107643</name>
    <dbReference type="NCBI Taxonomy" id="1161099"/>
    <lineage>
        <taxon>Bacteria</taxon>
        <taxon>Bacillati</taxon>
        <taxon>Actinomycetota</taxon>
        <taxon>Actinomycetes</taxon>
        <taxon>Mycobacteriales</taxon>
        <taxon>Corynebacteriaceae</taxon>
        <taxon>Corynebacterium</taxon>
    </lineage>
</organism>
<evidence type="ECO:0000313" key="2">
    <source>
        <dbReference type="EMBL" id="SIS53327.1"/>
    </source>
</evidence>
<accession>A0A1N7JVI7</accession>
<reference evidence="3" key="1">
    <citation type="submission" date="2017-01" db="EMBL/GenBank/DDBJ databases">
        <authorList>
            <person name="Varghese N."/>
            <person name="Submissions S."/>
        </authorList>
    </citation>
    <scope>NUCLEOTIDE SEQUENCE [LARGE SCALE GENOMIC DNA]</scope>
    <source>
        <strain evidence="3">DSM 44531</strain>
    </source>
</reference>
<sequence length="136" mass="13292">MTAPATCFASPALPGEAPPLIETDKDSAVTTRISRKVAALAVAATTALVVTACTPPNQNDSDQKVDTATSQNPDSLPSAGQSTATGTATVTEVATETSTVDAGAVDPADADAAATDAAETAVVEPGETAAVAPVQP</sequence>
<feature type="region of interest" description="Disordered" evidence="1">
    <location>
        <begin position="53"/>
        <end position="121"/>
    </location>
</feature>
<proteinExistence type="predicted"/>
<evidence type="ECO:0000313" key="3">
    <source>
        <dbReference type="Proteomes" id="UP000186292"/>
    </source>
</evidence>
<evidence type="ECO:0000256" key="1">
    <source>
        <dbReference type="SAM" id="MobiDB-lite"/>
    </source>
</evidence>
<gene>
    <name evidence="2" type="ORF">SAMN05444817_11163</name>
</gene>
<feature type="compositionally biased region" description="Low complexity" evidence="1">
    <location>
        <begin position="78"/>
        <end position="121"/>
    </location>
</feature>
<dbReference type="STRING" id="1161099.SAMN05444817_11163"/>
<feature type="compositionally biased region" description="Polar residues" evidence="1">
    <location>
        <begin position="54"/>
        <end position="75"/>
    </location>
</feature>
<dbReference type="AlphaFoldDB" id="A0A1N7JVI7"/>
<dbReference type="Proteomes" id="UP000186292">
    <property type="component" value="Unassembled WGS sequence"/>
</dbReference>
<protein>
    <submittedName>
        <fullName evidence="2">Uncharacterized protein</fullName>
    </submittedName>
</protein>
<feature type="region of interest" description="Disordered" evidence="1">
    <location>
        <begin position="1"/>
        <end position="22"/>
    </location>
</feature>
<keyword evidence="3" id="KW-1185">Reference proteome</keyword>